<name>A0AAV4I1X2_9GAST</name>
<dbReference type="Proteomes" id="UP000762676">
    <property type="component" value="Unassembled WGS sequence"/>
</dbReference>
<reference evidence="1 2" key="1">
    <citation type="journal article" date="2021" name="Elife">
        <title>Chloroplast acquisition without the gene transfer in kleptoplastic sea slugs, Plakobranchus ocellatus.</title>
        <authorList>
            <person name="Maeda T."/>
            <person name="Takahashi S."/>
            <person name="Yoshida T."/>
            <person name="Shimamura S."/>
            <person name="Takaki Y."/>
            <person name="Nagai Y."/>
            <person name="Toyoda A."/>
            <person name="Suzuki Y."/>
            <person name="Arimoto A."/>
            <person name="Ishii H."/>
            <person name="Satoh N."/>
            <person name="Nishiyama T."/>
            <person name="Hasebe M."/>
            <person name="Maruyama T."/>
            <person name="Minagawa J."/>
            <person name="Obokata J."/>
            <person name="Shigenobu S."/>
        </authorList>
    </citation>
    <scope>NUCLEOTIDE SEQUENCE [LARGE SCALE GENOMIC DNA]</scope>
</reference>
<protein>
    <submittedName>
        <fullName evidence="1">Uncharacterized protein</fullName>
    </submittedName>
</protein>
<comment type="caution">
    <text evidence="1">The sequence shown here is derived from an EMBL/GenBank/DDBJ whole genome shotgun (WGS) entry which is preliminary data.</text>
</comment>
<dbReference type="AlphaFoldDB" id="A0AAV4I1X2"/>
<dbReference type="EMBL" id="BMAT01009323">
    <property type="protein sequence ID" value="GFS04035.1"/>
    <property type="molecule type" value="Genomic_DNA"/>
</dbReference>
<keyword evidence="2" id="KW-1185">Reference proteome</keyword>
<organism evidence="1 2">
    <name type="scientific">Elysia marginata</name>
    <dbReference type="NCBI Taxonomy" id="1093978"/>
    <lineage>
        <taxon>Eukaryota</taxon>
        <taxon>Metazoa</taxon>
        <taxon>Spiralia</taxon>
        <taxon>Lophotrochozoa</taxon>
        <taxon>Mollusca</taxon>
        <taxon>Gastropoda</taxon>
        <taxon>Heterobranchia</taxon>
        <taxon>Euthyneura</taxon>
        <taxon>Panpulmonata</taxon>
        <taxon>Sacoglossa</taxon>
        <taxon>Placobranchoidea</taxon>
        <taxon>Plakobranchidae</taxon>
        <taxon>Elysia</taxon>
    </lineage>
</organism>
<evidence type="ECO:0000313" key="1">
    <source>
        <dbReference type="EMBL" id="GFS04035.1"/>
    </source>
</evidence>
<evidence type="ECO:0000313" key="2">
    <source>
        <dbReference type="Proteomes" id="UP000762676"/>
    </source>
</evidence>
<gene>
    <name evidence="1" type="ORF">ElyMa_004646300</name>
</gene>
<accession>A0AAV4I1X2</accession>
<sequence length="290" mass="33578">MTQHNQFQSPLRFYGSLQDQQDNANLVEEKTQYQGAVNVATISKKRQEWQVRFRDFIANKDHSEWKSTDWDFVAEEITLSGGPRWEVLCMHTLYQDKNIALGRSLMKYLEEKAKPLSHITSTFYIGLLGETSTSSEQDDETKAVFDHLLETLDFLDPASIEVLVSGLSHTKYYRECVKLIEICRETSTVGSSVLVSTLFGSIRFKDLDLLRSILSMIEETIEPTQLANFSTKLIEACLLSSEEIFRAVMEFYKKHSLLLPLNQAKDIIETFHRIQPNKWRIQTSYIHHRT</sequence>
<proteinExistence type="predicted"/>